<evidence type="ECO:0000256" key="3">
    <source>
        <dbReference type="ARBA" id="ARBA00022679"/>
    </source>
</evidence>
<dbReference type="Gene3D" id="3.30.200.20">
    <property type="entry name" value="Phosphorylase Kinase, domain 1"/>
    <property type="match status" value="1"/>
</dbReference>
<feature type="domain" description="Protein kinase" evidence="9">
    <location>
        <begin position="50"/>
        <end position="362"/>
    </location>
</feature>
<evidence type="ECO:0000256" key="8">
    <source>
        <dbReference type="ARBA" id="ARBA00048679"/>
    </source>
</evidence>
<evidence type="ECO:0000256" key="5">
    <source>
        <dbReference type="ARBA" id="ARBA00022777"/>
    </source>
</evidence>
<dbReference type="GO" id="GO:0004674">
    <property type="term" value="F:protein serine/threonine kinase activity"/>
    <property type="evidence" value="ECO:0007669"/>
    <property type="project" value="UniProtKB-KW"/>
</dbReference>
<dbReference type="Pfam" id="PF00069">
    <property type="entry name" value="Pkinase"/>
    <property type="match status" value="1"/>
</dbReference>
<keyword evidence="3" id="KW-0808">Transferase</keyword>
<dbReference type="PANTHER" id="PTHR47634:SF9">
    <property type="entry name" value="PROTEIN KINASE DOMAIN-CONTAINING PROTEIN-RELATED"/>
    <property type="match status" value="1"/>
</dbReference>
<keyword evidence="11" id="KW-1185">Reference proteome</keyword>
<dbReference type="InterPro" id="IPR011009">
    <property type="entry name" value="Kinase-like_dom_sf"/>
</dbReference>
<dbReference type="InterPro" id="IPR008271">
    <property type="entry name" value="Ser/Thr_kinase_AS"/>
</dbReference>
<dbReference type="GO" id="GO:0005524">
    <property type="term" value="F:ATP binding"/>
    <property type="evidence" value="ECO:0007669"/>
    <property type="project" value="UniProtKB-KW"/>
</dbReference>
<keyword evidence="6" id="KW-0067">ATP-binding</keyword>
<comment type="caution">
    <text evidence="10">The sequence shown here is derived from an EMBL/GenBank/DDBJ whole genome shotgun (WGS) entry which is preliminary data.</text>
</comment>
<dbReference type="EMBL" id="JARJCW010000081">
    <property type="protein sequence ID" value="KAJ7196864.1"/>
    <property type="molecule type" value="Genomic_DNA"/>
</dbReference>
<keyword evidence="5 10" id="KW-0418">Kinase</keyword>
<evidence type="ECO:0000256" key="7">
    <source>
        <dbReference type="ARBA" id="ARBA00047899"/>
    </source>
</evidence>
<dbReference type="GO" id="GO:0050684">
    <property type="term" value="P:regulation of mRNA processing"/>
    <property type="evidence" value="ECO:0007669"/>
    <property type="project" value="TreeGrafter"/>
</dbReference>
<proteinExistence type="predicted"/>
<dbReference type="InterPro" id="IPR051334">
    <property type="entry name" value="SRPK"/>
</dbReference>
<dbReference type="PROSITE" id="PS00108">
    <property type="entry name" value="PROTEIN_KINASE_ST"/>
    <property type="match status" value="1"/>
</dbReference>
<dbReference type="PROSITE" id="PS50011">
    <property type="entry name" value="PROTEIN_KINASE_DOM"/>
    <property type="match status" value="1"/>
</dbReference>
<gene>
    <name evidence="10" type="ORF">GGX14DRAFT_473033</name>
</gene>
<dbReference type="AlphaFoldDB" id="A0AAD6UXB2"/>
<evidence type="ECO:0000313" key="10">
    <source>
        <dbReference type="EMBL" id="KAJ7196864.1"/>
    </source>
</evidence>
<evidence type="ECO:0000256" key="4">
    <source>
        <dbReference type="ARBA" id="ARBA00022741"/>
    </source>
</evidence>
<evidence type="ECO:0000256" key="1">
    <source>
        <dbReference type="ARBA" id="ARBA00012513"/>
    </source>
</evidence>
<dbReference type="InterPro" id="IPR000719">
    <property type="entry name" value="Prot_kinase_dom"/>
</dbReference>
<evidence type="ECO:0000259" key="9">
    <source>
        <dbReference type="PROSITE" id="PS50011"/>
    </source>
</evidence>
<name>A0AAD6UXB2_9AGAR</name>
<dbReference type="GO" id="GO:0000245">
    <property type="term" value="P:spliceosomal complex assembly"/>
    <property type="evidence" value="ECO:0007669"/>
    <property type="project" value="TreeGrafter"/>
</dbReference>
<dbReference type="PANTHER" id="PTHR47634">
    <property type="entry name" value="PROTEIN KINASE DOMAIN-CONTAINING PROTEIN-RELATED"/>
    <property type="match status" value="1"/>
</dbReference>
<evidence type="ECO:0000256" key="6">
    <source>
        <dbReference type="ARBA" id="ARBA00022840"/>
    </source>
</evidence>
<evidence type="ECO:0000256" key="2">
    <source>
        <dbReference type="ARBA" id="ARBA00022527"/>
    </source>
</evidence>
<dbReference type="Gene3D" id="1.10.510.10">
    <property type="entry name" value="Transferase(Phosphotransferase) domain 1"/>
    <property type="match status" value="1"/>
</dbReference>
<organism evidence="10 11">
    <name type="scientific">Mycena pura</name>
    <dbReference type="NCBI Taxonomy" id="153505"/>
    <lineage>
        <taxon>Eukaryota</taxon>
        <taxon>Fungi</taxon>
        <taxon>Dikarya</taxon>
        <taxon>Basidiomycota</taxon>
        <taxon>Agaricomycotina</taxon>
        <taxon>Agaricomycetes</taxon>
        <taxon>Agaricomycetidae</taxon>
        <taxon>Agaricales</taxon>
        <taxon>Marasmiineae</taxon>
        <taxon>Mycenaceae</taxon>
        <taxon>Mycena</taxon>
    </lineage>
</organism>
<accession>A0AAD6UXB2</accession>
<protein>
    <recommendedName>
        <fullName evidence="1">non-specific serine/threonine protein kinase</fullName>
        <ecNumber evidence="1">2.7.11.1</ecNumber>
    </recommendedName>
</protein>
<keyword evidence="4" id="KW-0547">Nucleotide-binding</keyword>
<reference evidence="10" key="1">
    <citation type="submission" date="2023-03" db="EMBL/GenBank/DDBJ databases">
        <title>Massive genome expansion in bonnet fungi (Mycena s.s.) driven by repeated elements and novel gene families across ecological guilds.</title>
        <authorList>
            <consortium name="Lawrence Berkeley National Laboratory"/>
            <person name="Harder C.B."/>
            <person name="Miyauchi S."/>
            <person name="Viragh M."/>
            <person name="Kuo A."/>
            <person name="Thoen E."/>
            <person name="Andreopoulos B."/>
            <person name="Lu D."/>
            <person name="Skrede I."/>
            <person name="Drula E."/>
            <person name="Henrissat B."/>
            <person name="Morin E."/>
            <person name="Kohler A."/>
            <person name="Barry K."/>
            <person name="LaButti K."/>
            <person name="Morin E."/>
            <person name="Salamov A."/>
            <person name="Lipzen A."/>
            <person name="Mereny Z."/>
            <person name="Hegedus B."/>
            <person name="Baldrian P."/>
            <person name="Stursova M."/>
            <person name="Weitz H."/>
            <person name="Taylor A."/>
            <person name="Grigoriev I.V."/>
            <person name="Nagy L.G."/>
            <person name="Martin F."/>
            <person name="Kauserud H."/>
        </authorList>
    </citation>
    <scope>NUCLEOTIDE SEQUENCE</scope>
    <source>
        <strain evidence="10">9144</strain>
    </source>
</reference>
<evidence type="ECO:0000313" key="11">
    <source>
        <dbReference type="Proteomes" id="UP001219525"/>
    </source>
</evidence>
<dbReference type="EC" id="2.7.11.1" evidence="1"/>
<comment type="catalytic activity">
    <reaction evidence="8">
        <text>L-seryl-[protein] + ATP = O-phospho-L-seryl-[protein] + ADP + H(+)</text>
        <dbReference type="Rhea" id="RHEA:17989"/>
        <dbReference type="Rhea" id="RHEA-COMP:9863"/>
        <dbReference type="Rhea" id="RHEA-COMP:11604"/>
        <dbReference type="ChEBI" id="CHEBI:15378"/>
        <dbReference type="ChEBI" id="CHEBI:29999"/>
        <dbReference type="ChEBI" id="CHEBI:30616"/>
        <dbReference type="ChEBI" id="CHEBI:83421"/>
        <dbReference type="ChEBI" id="CHEBI:456216"/>
        <dbReference type="EC" id="2.7.11.1"/>
    </reaction>
</comment>
<dbReference type="SUPFAM" id="SSF56112">
    <property type="entry name" value="Protein kinase-like (PK-like)"/>
    <property type="match status" value="1"/>
</dbReference>
<dbReference type="Proteomes" id="UP001219525">
    <property type="component" value="Unassembled WGS sequence"/>
</dbReference>
<sequence length="362" mass="40698">MIRSLSRIAKSFRRYSVNTYLLQIPLKPPAPPVKANYYPVRIGETFKNRYEARQILGYGRYSCVWLAHDADDPSGPDELGILRTLSKFASDASPHSDGGDRICRLLDSFSHPGTTDVEHLCLVLEPMSLPLLAFDHAFGAPRPWKLVRQVTRDILLALCFIHRHGIIHTDIKFDNIMFCGSQVPAGASSIEIDEANIFNGRYKLADFGSANRATHQWASVIQPNALRSPEAALGAPWGTSTDIWNLSCIIYEFAQRERLFDPFWKRDGETNHSPIRTHLAQMRALLGPFPASLITQGHRSEGLFDENGELISQGYDATSEELILRGRSRPSVEVTSFADFLRRGLALDPAERWSAEQLLEHE</sequence>
<comment type="catalytic activity">
    <reaction evidence="7">
        <text>L-threonyl-[protein] + ATP = O-phospho-L-threonyl-[protein] + ADP + H(+)</text>
        <dbReference type="Rhea" id="RHEA:46608"/>
        <dbReference type="Rhea" id="RHEA-COMP:11060"/>
        <dbReference type="Rhea" id="RHEA-COMP:11605"/>
        <dbReference type="ChEBI" id="CHEBI:15378"/>
        <dbReference type="ChEBI" id="CHEBI:30013"/>
        <dbReference type="ChEBI" id="CHEBI:30616"/>
        <dbReference type="ChEBI" id="CHEBI:61977"/>
        <dbReference type="ChEBI" id="CHEBI:456216"/>
        <dbReference type="EC" id="2.7.11.1"/>
    </reaction>
</comment>
<dbReference type="SMART" id="SM00220">
    <property type="entry name" value="S_TKc"/>
    <property type="match status" value="1"/>
</dbReference>
<keyword evidence="2" id="KW-0723">Serine/threonine-protein kinase</keyword>